<name>A0A5B7FL10_PORTR</name>
<keyword evidence="2" id="KW-1185">Reference proteome</keyword>
<organism evidence="1 2">
    <name type="scientific">Portunus trituberculatus</name>
    <name type="common">Swimming crab</name>
    <name type="synonym">Neptunus trituberculatus</name>
    <dbReference type="NCBI Taxonomy" id="210409"/>
    <lineage>
        <taxon>Eukaryota</taxon>
        <taxon>Metazoa</taxon>
        <taxon>Ecdysozoa</taxon>
        <taxon>Arthropoda</taxon>
        <taxon>Crustacea</taxon>
        <taxon>Multicrustacea</taxon>
        <taxon>Malacostraca</taxon>
        <taxon>Eumalacostraca</taxon>
        <taxon>Eucarida</taxon>
        <taxon>Decapoda</taxon>
        <taxon>Pleocyemata</taxon>
        <taxon>Brachyura</taxon>
        <taxon>Eubrachyura</taxon>
        <taxon>Portunoidea</taxon>
        <taxon>Portunidae</taxon>
        <taxon>Portuninae</taxon>
        <taxon>Portunus</taxon>
    </lineage>
</organism>
<dbReference type="EMBL" id="VSRR010007090">
    <property type="protein sequence ID" value="MPC46196.1"/>
    <property type="molecule type" value="Genomic_DNA"/>
</dbReference>
<accession>A0A5B7FL10</accession>
<protein>
    <submittedName>
        <fullName evidence="1">Uncharacterized protein</fullName>
    </submittedName>
</protein>
<reference evidence="1 2" key="1">
    <citation type="submission" date="2019-05" db="EMBL/GenBank/DDBJ databases">
        <title>Another draft genome of Portunus trituberculatus and its Hox gene families provides insights of decapod evolution.</title>
        <authorList>
            <person name="Jeong J.-H."/>
            <person name="Song I."/>
            <person name="Kim S."/>
            <person name="Choi T."/>
            <person name="Kim D."/>
            <person name="Ryu S."/>
            <person name="Kim W."/>
        </authorList>
    </citation>
    <scope>NUCLEOTIDE SEQUENCE [LARGE SCALE GENOMIC DNA]</scope>
    <source>
        <tissue evidence="1">Muscle</tissue>
    </source>
</reference>
<comment type="caution">
    <text evidence="1">The sequence shown here is derived from an EMBL/GenBank/DDBJ whole genome shotgun (WGS) entry which is preliminary data.</text>
</comment>
<evidence type="ECO:0000313" key="1">
    <source>
        <dbReference type="EMBL" id="MPC46196.1"/>
    </source>
</evidence>
<dbReference type="Proteomes" id="UP000324222">
    <property type="component" value="Unassembled WGS sequence"/>
</dbReference>
<proteinExistence type="predicted"/>
<evidence type="ECO:0000313" key="2">
    <source>
        <dbReference type="Proteomes" id="UP000324222"/>
    </source>
</evidence>
<dbReference type="AlphaFoldDB" id="A0A5B7FL10"/>
<gene>
    <name evidence="1" type="ORF">E2C01_039908</name>
</gene>
<sequence>MKAGQGRMRLEEEHNGGRERAWLATPQPCLPWRMQRVGGNGVVAESPCPFLPPPLKAYQRRHERNSA</sequence>